<name>A0A811T8K9_9EURY</name>
<evidence type="ECO:0000256" key="1">
    <source>
        <dbReference type="SAM" id="Phobius"/>
    </source>
</evidence>
<evidence type="ECO:0000313" key="4">
    <source>
        <dbReference type="Proteomes" id="UP000603056"/>
    </source>
</evidence>
<dbReference type="EMBL" id="CAJHIP010000006">
    <property type="protein sequence ID" value="CAD6491992.1"/>
    <property type="molecule type" value="Genomic_DNA"/>
</dbReference>
<keyword evidence="3" id="KW-0808">Transferase</keyword>
<dbReference type="CDD" id="cd02440">
    <property type="entry name" value="AdoMet_MTases"/>
    <property type="match status" value="1"/>
</dbReference>
<dbReference type="GO" id="GO:0043770">
    <property type="term" value="F:demethylmenaquinone methyltransferase activity"/>
    <property type="evidence" value="ECO:0007669"/>
    <property type="project" value="UniProtKB-EC"/>
</dbReference>
<gene>
    <name evidence="3" type="primary">ubiE_1</name>
    <name evidence="3" type="ORF">FFODKBPE_00249</name>
</gene>
<evidence type="ECO:0000313" key="3">
    <source>
        <dbReference type="EMBL" id="CAD6491992.1"/>
    </source>
</evidence>
<dbReference type="Proteomes" id="UP000603056">
    <property type="component" value="Unassembled WGS sequence"/>
</dbReference>
<sequence>MTVDELKKAVRFAYSALLGNLIVLGTSANIFSAINDGINSTDRIATKYNYRNKEILEKYLDTLVKYHILEEENGEYILTGSFLNKIDNEELKISKITEDFTTYASALMRFFNHYLIDRNHPYVTTSFINDSDVWGLWLENRWFKLSREVIASECKIGKGEALLDVGCGSSSPVYYGKLVGPYGRVLGIDKSEGLIDVAEKRIKKLGYGWISVKKSNIEQSCIFKEKYDIAVLADVLQYVRNIKKVLCTIDTAIKRNGKIIIFTPCFADSKEEYVPMMEFINAHVKDYVNNVSREEVEKELGRLGYEVQEVSEKSMLLMAQKL</sequence>
<feature type="transmembrane region" description="Helical" evidence="1">
    <location>
        <begin position="12"/>
        <end position="34"/>
    </location>
</feature>
<dbReference type="PANTHER" id="PTHR43861">
    <property type="entry name" value="TRANS-ACONITATE 2-METHYLTRANSFERASE-RELATED"/>
    <property type="match status" value="1"/>
</dbReference>
<dbReference type="GO" id="GO:0032259">
    <property type="term" value="P:methylation"/>
    <property type="evidence" value="ECO:0007669"/>
    <property type="project" value="UniProtKB-KW"/>
</dbReference>
<evidence type="ECO:0000259" key="2">
    <source>
        <dbReference type="Pfam" id="PF13847"/>
    </source>
</evidence>
<keyword evidence="3" id="KW-0489">Methyltransferase</keyword>
<dbReference type="Pfam" id="PF13847">
    <property type="entry name" value="Methyltransf_31"/>
    <property type="match status" value="1"/>
</dbReference>
<dbReference type="Gene3D" id="3.40.50.150">
    <property type="entry name" value="Vaccinia Virus protein VP39"/>
    <property type="match status" value="1"/>
</dbReference>
<protein>
    <submittedName>
        <fullName evidence="3">Ubiquinone/menaquinone biosynthesis C-methyltransferase UbiE</fullName>
        <ecNumber evidence="3">2.1.1.163</ecNumber>
    </submittedName>
</protein>
<dbReference type="SUPFAM" id="SSF53335">
    <property type="entry name" value="S-adenosyl-L-methionine-dependent methyltransferases"/>
    <property type="match status" value="1"/>
</dbReference>
<dbReference type="AlphaFoldDB" id="A0A811T8K9"/>
<keyword evidence="1" id="KW-1133">Transmembrane helix</keyword>
<dbReference type="InterPro" id="IPR025714">
    <property type="entry name" value="Methyltranfer_dom"/>
</dbReference>
<keyword evidence="3" id="KW-0830">Ubiquinone</keyword>
<keyword evidence="1" id="KW-0472">Membrane</keyword>
<accession>A0A811T8K9</accession>
<reference evidence="3" key="1">
    <citation type="submission" date="2020-10" db="EMBL/GenBank/DDBJ databases">
        <authorList>
            <person name="Hahn C.J."/>
            <person name="Laso-Perez R."/>
            <person name="Vulcano F."/>
            <person name="Vaziourakis K.-M."/>
            <person name="Stokke R."/>
            <person name="Steen I.H."/>
            <person name="Teske A."/>
            <person name="Boetius A."/>
            <person name="Liebeke M."/>
            <person name="Amann R."/>
            <person name="Knittel K."/>
        </authorList>
    </citation>
    <scope>NUCLEOTIDE SEQUENCE</scope>
    <source>
        <strain evidence="3">Gfbio:e3339647-f889-4370-9287-4fb5cb688e4c:AG394J04_GoMArc1</strain>
    </source>
</reference>
<organism evidence="3 4">
    <name type="scientific">Candidatus Argoarchaeum ethanivorans</name>
    <dbReference type="NCBI Taxonomy" id="2608793"/>
    <lineage>
        <taxon>Archaea</taxon>
        <taxon>Methanobacteriati</taxon>
        <taxon>Methanobacteriota</taxon>
        <taxon>Stenosarchaea group</taxon>
        <taxon>Methanomicrobia</taxon>
        <taxon>Methanosarcinales</taxon>
        <taxon>Methanosarcinales incertae sedis</taxon>
        <taxon>GOM Arc I cluster</taxon>
        <taxon>Candidatus Argoarchaeum</taxon>
    </lineage>
</organism>
<dbReference type="EC" id="2.1.1.163" evidence="3"/>
<proteinExistence type="predicted"/>
<dbReference type="InterPro" id="IPR029063">
    <property type="entry name" value="SAM-dependent_MTases_sf"/>
</dbReference>
<feature type="domain" description="Methyltransferase" evidence="2">
    <location>
        <begin position="158"/>
        <end position="275"/>
    </location>
</feature>
<comment type="caution">
    <text evidence="3">The sequence shown here is derived from an EMBL/GenBank/DDBJ whole genome shotgun (WGS) entry which is preliminary data.</text>
</comment>
<keyword evidence="1" id="KW-0812">Transmembrane</keyword>